<keyword evidence="8" id="KW-0325">Glycoprotein</keyword>
<evidence type="ECO:0000256" key="10">
    <source>
        <dbReference type="SAM" id="SignalP"/>
    </source>
</evidence>
<dbReference type="GO" id="GO:0015276">
    <property type="term" value="F:ligand-gated monoatomic ion channel activity"/>
    <property type="evidence" value="ECO:0007669"/>
    <property type="project" value="InterPro"/>
</dbReference>
<evidence type="ECO:0000256" key="6">
    <source>
        <dbReference type="ARBA" id="ARBA00023136"/>
    </source>
</evidence>
<evidence type="ECO:0000256" key="9">
    <source>
        <dbReference type="SAM" id="Phobius"/>
    </source>
</evidence>
<dbReference type="InterPro" id="IPR052192">
    <property type="entry name" value="Insect_Ionotropic_Sensory_Rcpt"/>
</dbReference>
<comment type="similarity">
    <text evidence="2">Belongs to the glutamate-gated ion channel (TC 1.A.10.1) family.</text>
</comment>
<feature type="domain" description="Ionotropic glutamate receptor C-terminal" evidence="11">
    <location>
        <begin position="557"/>
        <end position="821"/>
    </location>
</feature>
<keyword evidence="7" id="KW-0675">Receptor</keyword>
<dbReference type="Gene3D" id="3.40.190.10">
    <property type="entry name" value="Periplasmic binding protein-like II"/>
    <property type="match status" value="1"/>
</dbReference>
<keyword evidence="6 9" id="KW-0472">Membrane</keyword>
<evidence type="ECO:0000313" key="13">
    <source>
        <dbReference type="Proteomes" id="UP000594454"/>
    </source>
</evidence>
<reference evidence="12 13" key="1">
    <citation type="submission" date="2020-11" db="EMBL/GenBank/DDBJ databases">
        <authorList>
            <person name="Wallbank WR R."/>
            <person name="Pardo Diaz C."/>
            <person name="Kozak K."/>
            <person name="Martin S."/>
            <person name="Jiggins C."/>
            <person name="Moest M."/>
            <person name="Warren A I."/>
            <person name="Generalovic N T."/>
            <person name="Byers J.R.P. K."/>
            <person name="Montejo-Kovacevich G."/>
            <person name="Yen C E."/>
        </authorList>
    </citation>
    <scope>NUCLEOTIDE SEQUENCE [LARGE SCALE GENOMIC DNA]</scope>
</reference>
<evidence type="ECO:0000313" key="12">
    <source>
        <dbReference type="EMBL" id="CAD7092224.1"/>
    </source>
</evidence>
<keyword evidence="3" id="KW-1003">Cell membrane</keyword>
<dbReference type="InterPro" id="IPR001320">
    <property type="entry name" value="Iontro_rcpt_C"/>
</dbReference>
<feature type="chain" id="PRO_5030940951" description="Ionotropic glutamate receptor C-terminal domain-containing protein" evidence="10">
    <location>
        <begin position="21"/>
        <end position="850"/>
    </location>
</feature>
<dbReference type="FunCoup" id="A0A7R8Z0B9">
    <property type="interactions" value="5"/>
</dbReference>
<feature type="transmembrane region" description="Helical" evidence="9">
    <location>
        <begin position="623"/>
        <end position="645"/>
    </location>
</feature>
<evidence type="ECO:0000256" key="1">
    <source>
        <dbReference type="ARBA" id="ARBA00004651"/>
    </source>
</evidence>
<dbReference type="InParanoid" id="A0A7R8Z0B9"/>
<keyword evidence="10" id="KW-0732">Signal</keyword>
<accession>A0A7R8Z0B9</accession>
<dbReference type="Proteomes" id="UP000594454">
    <property type="component" value="Chromosome 6"/>
</dbReference>
<evidence type="ECO:0000256" key="7">
    <source>
        <dbReference type="ARBA" id="ARBA00023170"/>
    </source>
</evidence>
<dbReference type="GO" id="GO:0005886">
    <property type="term" value="C:plasma membrane"/>
    <property type="evidence" value="ECO:0007669"/>
    <property type="project" value="UniProtKB-SubCell"/>
</dbReference>
<sequence length="850" mass="97495">MLKGFCLVLLLQTLYCSVSCNDFSSFLSANASLAVVLDEDYLRKRDENIFDQVKKTIDDVIRENLKNGGLAVRYFSWSSVRLKKDFVAAITVADCARTWKFFEDAEETAILLLAITEPDCPRLPLDQAVMIPIIDRGEEIPQLILDIKVQKILNWRTSVLLFDSSIEAKTTQIIASLAHEGPKNMFNPISVYLYKIDESLRNQQKKTAIKKALLQFANRPHNQFIVFSSSIEDVVELAASLNMFHVFNQWLFFLPVTTDRVNTYSLTQNLNEGANIAFAVNDTVVGCQETLLCSIAELVHGFVDGLSKVIEEEGSLYGQISDEEWEAIRLTKKERQNEILEYVKEYLRKNNQCSGCSQWSFKSMESWGRSRRYTKTVQRIDLSSSFDYDYVDVGYWSPLFGFVSKDVLFPHISHKFRNISLNVITYHNPPWQILSYNQRGEIEESSGIVIELLKELSNKLNFTYKLQGSYEDILKIEQENTTALSGSLTNTVPQRIVNAMMNRNVFMGAMGVTVHDPSKVPYNYTDPISIQKYTLISKRPDEVNRIYLFTAPFTILTWACLAAAVILTAPALYLINKYSPLDILRTEGLNKMKNCFWYVYGALLQQGGMYLPKADSGRVIIGIWWIVVIVLVTTYCGNLVAFLTFPKFQRGIDYLFETFSHKEVTTYGLRNGTFFQIYAQQSTRKDFKKFLEHAVLYDDVITEDIASVQKGLRVNVDWRINLQMSIQKHFEESKVCEFLLGKEDFVDEQIALVLPGGSPYLGIVNNEIKRLHQMGFIERWHQLYLPGTNKCNAKSKSRQITNHMVNLNDMQGCFLVLFFGFSLSAFLIIGEFIFHRFILSREKKLGTYTN</sequence>
<evidence type="ECO:0000256" key="4">
    <source>
        <dbReference type="ARBA" id="ARBA00022692"/>
    </source>
</evidence>
<dbReference type="Pfam" id="PF00060">
    <property type="entry name" value="Lig_chan"/>
    <property type="match status" value="1"/>
</dbReference>
<evidence type="ECO:0000256" key="5">
    <source>
        <dbReference type="ARBA" id="ARBA00022989"/>
    </source>
</evidence>
<dbReference type="GO" id="GO:0050907">
    <property type="term" value="P:detection of chemical stimulus involved in sensory perception"/>
    <property type="evidence" value="ECO:0007669"/>
    <property type="project" value="UniProtKB-ARBA"/>
</dbReference>
<feature type="transmembrane region" description="Helical" evidence="9">
    <location>
        <begin position="546"/>
        <end position="575"/>
    </location>
</feature>
<gene>
    <name evidence="12" type="ORF">HERILL_LOCUS14601</name>
</gene>
<keyword evidence="4 9" id="KW-0812">Transmembrane</keyword>
<dbReference type="AlphaFoldDB" id="A0A7R8Z0B9"/>
<dbReference type="EMBL" id="LR899014">
    <property type="protein sequence ID" value="CAD7092224.1"/>
    <property type="molecule type" value="Genomic_DNA"/>
</dbReference>
<protein>
    <recommendedName>
        <fullName evidence="11">Ionotropic glutamate receptor C-terminal domain-containing protein</fullName>
    </recommendedName>
</protein>
<evidence type="ECO:0000256" key="3">
    <source>
        <dbReference type="ARBA" id="ARBA00022475"/>
    </source>
</evidence>
<dbReference type="SUPFAM" id="SSF53850">
    <property type="entry name" value="Periplasmic binding protein-like II"/>
    <property type="match status" value="1"/>
</dbReference>
<organism evidence="12 13">
    <name type="scientific">Hermetia illucens</name>
    <name type="common">Black soldier fly</name>
    <dbReference type="NCBI Taxonomy" id="343691"/>
    <lineage>
        <taxon>Eukaryota</taxon>
        <taxon>Metazoa</taxon>
        <taxon>Ecdysozoa</taxon>
        <taxon>Arthropoda</taxon>
        <taxon>Hexapoda</taxon>
        <taxon>Insecta</taxon>
        <taxon>Pterygota</taxon>
        <taxon>Neoptera</taxon>
        <taxon>Endopterygota</taxon>
        <taxon>Diptera</taxon>
        <taxon>Brachycera</taxon>
        <taxon>Stratiomyomorpha</taxon>
        <taxon>Stratiomyidae</taxon>
        <taxon>Hermetiinae</taxon>
        <taxon>Hermetia</taxon>
    </lineage>
</organism>
<comment type="subcellular location">
    <subcellularLocation>
        <location evidence="1">Cell membrane</location>
        <topology evidence="1">Multi-pass membrane protein</topology>
    </subcellularLocation>
</comment>
<feature type="transmembrane region" description="Helical" evidence="9">
    <location>
        <begin position="595"/>
        <end position="611"/>
    </location>
</feature>
<evidence type="ECO:0000256" key="2">
    <source>
        <dbReference type="ARBA" id="ARBA00008685"/>
    </source>
</evidence>
<dbReference type="OMA" id="HIDRMFR"/>
<dbReference type="FunFam" id="1.10.287.70:FF:000143">
    <property type="entry name" value="Probable glutamate receptor"/>
    <property type="match status" value="1"/>
</dbReference>
<feature type="signal peptide" evidence="10">
    <location>
        <begin position="1"/>
        <end position="20"/>
    </location>
</feature>
<evidence type="ECO:0000256" key="8">
    <source>
        <dbReference type="ARBA" id="ARBA00023180"/>
    </source>
</evidence>
<evidence type="ECO:0000259" key="11">
    <source>
        <dbReference type="Pfam" id="PF00060"/>
    </source>
</evidence>
<dbReference type="PANTHER" id="PTHR42643:SF24">
    <property type="entry name" value="IONOTROPIC RECEPTOR 60A"/>
    <property type="match status" value="1"/>
</dbReference>
<keyword evidence="13" id="KW-1185">Reference proteome</keyword>
<name>A0A7R8Z0B9_HERIL</name>
<dbReference type="Gene3D" id="1.10.287.70">
    <property type="match status" value="1"/>
</dbReference>
<keyword evidence="5 9" id="KW-1133">Transmembrane helix</keyword>
<dbReference type="PANTHER" id="PTHR42643">
    <property type="entry name" value="IONOTROPIC RECEPTOR 20A-RELATED"/>
    <property type="match status" value="1"/>
</dbReference>
<feature type="transmembrane region" description="Helical" evidence="9">
    <location>
        <begin position="813"/>
        <end position="834"/>
    </location>
</feature>
<dbReference type="OrthoDB" id="5984008at2759"/>
<proteinExistence type="inferred from homology"/>